<dbReference type="InterPro" id="IPR005299">
    <property type="entry name" value="MeTrfase_7"/>
</dbReference>
<keyword evidence="4" id="KW-1185">Reference proteome</keyword>
<evidence type="ECO:0000256" key="1">
    <source>
        <dbReference type="ARBA" id="ARBA00022723"/>
    </source>
</evidence>
<dbReference type="InterPro" id="IPR029063">
    <property type="entry name" value="SAM-dependent_MTases_sf"/>
</dbReference>
<name>A0A9X0A0H5_9CNID</name>
<dbReference type="Gene3D" id="1.10.1200.270">
    <property type="entry name" value="Methyltransferase, alpha-helical capping domain"/>
    <property type="match status" value="1"/>
</dbReference>
<dbReference type="Gene3D" id="3.40.50.150">
    <property type="entry name" value="Vaccinia Virus protein VP39"/>
    <property type="match status" value="1"/>
</dbReference>
<keyword evidence="2" id="KW-0460">Magnesium</keyword>
<dbReference type="GO" id="GO:0046872">
    <property type="term" value="F:metal ion binding"/>
    <property type="evidence" value="ECO:0007669"/>
    <property type="project" value="UniProtKB-KW"/>
</dbReference>
<dbReference type="Pfam" id="PF03492">
    <property type="entry name" value="Methyltransf_7"/>
    <property type="match status" value="1"/>
</dbReference>
<comment type="caution">
    <text evidence="3">The sequence shown here is derived from an EMBL/GenBank/DDBJ whole genome shotgun (WGS) entry which is preliminary data.</text>
</comment>
<dbReference type="PANTHER" id="PTHR31009">
    <property type="entry name" value="S-ADENOSYL-L-METHIONINE:CARBOXYL METHYLTRANSFERASE FAMILY PROTEIN"/>
    <property type="match status" value="1"/>
</dbReference>
<reference evidence="3" key="1">
    <citation type="submission" date="2023-01" db="EMBL/GenBank/DDBJ databases">
        <title>Genome assembly of the deep-sea coral Lophelia pertusa.</title>
        <authorList>
            <person name="Herrera S."/>
            <person name="Cordes E."/>
        </authorList>
    </citation>
    <scope>NUCLEOTIDE SEQUENCE</scope>
    <source>
        <strain evidence="3">USNM1676648</strain>
        <tissue evidence="3">Polyp</tissue>
    </source>
</reference>
<dbReference type="Proteomes" id="UP001163046">
    <property type="component" value="Unassembled WGS sequence"/>
</dbReference>
<keyword evidence="1" id="KW-0479">Metal-binding</keyword>
<dbReference type="EMBL" id="MU825414">
    <property type="protein sequence ID" value="KAJ7390589.1"/>
    <property type="molecule type" value="Genomic_DNA"/>
</dbReference>
<dbReference type="OrthoDB" id="1890922at2759"/>
<dbReference type="GO" id="GO:0008168">
    <property type="term" value="F:methyltransferase activity"/>
    <property type="evidence" value="ECO:0007669"/>
    <property type="project" value="InterPro"/>
</dbReference>
<dbReference type="AlphaFoldDB" id="A0A9X0A0H5"/>
<dbReference type="InterPro" id="IPR042086">
    <property type="entry name" value="MeTrfase_capping"/>
</dbReference>
<organism evidence="3 4">
    <name type="scientific">Desmophyllum pertusum</name>
    <dbReference type="NCBI Taxonomy" id="174260"/>
    <lineage>
        <taxon>Eukaryota</taxon>
        <taxon>Metazoa</taxon>
        <taxon>Cnidaria</taxon>
        <taxon>Anthozoa</taxon>
        <taxon>Hexacorallia</taxon>
        <taxon>Scleractinia</taxon>
        <taxon>Caryophylliina</taxon>
        <taxon>Caryophylliidae</taxon>
        <taxon>Desmophyllum</taxon>
    </lineage>
</organism>
<protein>
    <submittedName>
        <fullName evidence="3">Uncharacterized protein</fullName>
    </submittedName>
</protein>
<evidence type="ECO:0000313" key="3">
    <source>
        <dbReference type="EMBL" id="KAJ7390589.1"/>
    </source>
</evidence>
<dbReference type="SUPFAM" id="SSF53335">
    <property type="entry name" value="S-adenosyl-L-methionine-dependent methyltransferases"/>
    <property type="match status" value="1"/>
</dbReference>
<evidence type="ECO:0000313" key="4">
    <source>
        <dbReference type="Proteomes" id="UP001163046"/>
    </source>
</evidence>
<accession>A0A9X0A0H5</accession>
<evidence type="ECO:0000256" key="2">
    <source>
        <dbReference type="ARBA" id="ARBA00022842"/>
    </source>
</evidence>
<gene>
    <name evidence="3" type="ORF">OS493_023978</name>
</gene>
<proteinExistence type="predicted"/>
<sequence>MSCSKYIRATTRFIWKLTSPQRRSLKLSVSGCMREYSSGEQISCQQTEYISSGAGYFTSKFSISEESIKYVTPGVIESIKSIPVKADKAFTIADYGCADGGTSMPLMYACVKELKNLNGNELEVHINYEDMPGNDYNSLFYFCQGLLPGPSSYLTYFPNVFVSATGTNFYDQCFPSGSVNFGFSCLAAHWLSRKPCNLTKALLYRFSEVPDEKNEFIRQAEKDWERFMLMRARELSKGGKLALIMAVDGEDCNNSFQLYNGLYKVMESLAKDNIITEDEMKAMTIPEYFRTQDELIKPFMSDESPIRKAGLTLSSLETKKFLWPETRLWQETGDAKLVARMMTEQTRAWSNFMFLSGIFEGTAIFEEIAGCN</sequence>